<organism evidence="3">
    <name type="scientific">Pinguiococcus pyrenoidosus</name>
    <dbReference type="NCBI Taxonomy" id="172671"/>
    <lineage>
        <taxon>Eukaryota</taxon>
        <taxon>Sar</taxon>
        <taxon>Stramenopiles</taxon>
        <taxon>Ochrophyta</taxon>
        <taxon>Pinguiophyceae</taxon>
        <taxon>Pinguiochrysidales</taxon>
        <taxon>Pinguiochrysidaceae</taxon>
        <taxon>Pinguiococcus</taxon>
    </lineage>
</organism>
<gene>
    <name evidence="3" type="ORF">PPYR1160_LOCUS7066</name>
</gene>
<dbReference type="AlphaFoldDB" id="A0A7R9U7Z8"/>
<proteinExistence type="predicted"/>
<evidence type="ECO:0000313" key="3">
    <source>
        <dbReference type="EMBL" id="CAD8257573.1"/>
    </source>
</evidence>
<feature type="transmembrane region" description="Helical" evidence="2">
    <location>
        <begin position="72"/>
        <end position="93"/>
    </location>
</feature>
<name>A0A7R9U7Z8_9STRA</name>
<evidence type="ECO:0000256" key="1">
    <source>
        <dbReference type="SAM" id="MobiDB-lite"/>
    </source>
</evidence>
<sequence>MATEASYTRFERAASPTATTTTEDPKRNNDDANNGQANDDSDAEQKDVEAGCALARGRRAARAADTEWRLKVLMLVGGACGVYVLNLVALALYDALDFEERLAAQSLSAPC</sequence>
<accession>A0A7R9U7Z8</accession>
<keyword evidence="2" id="KW-1133">Transmembrane helix</keyword>
<protein>
    <submittedName>
        <fullName evidence="3">Uncharacterized protein</fullName>
    </submittedName>
</protein>
<keyword evidence="2" id="KW-0472">Membrane</keyword>
<keyword evidence="2" id="KW-0812">Transmembrane</keyword>
<evidence type="ECO:0000256" key="2">
    <source>
        <dbReference type="SAM" id="Phobius"/>
    </source>
</evidence>
<reference evidence="3" key="1">
    <citation type="submission" date="2021-01" db="EMBL/GenBank/DDBJ databases">
        <authorList>
            <person name="Corre E."/>
            <person name="Pelletier E."/>
            <person name="Niang G."/>
            <person name="Scheremetjew M."/>
            <person name="Finn R."/>
            <person name="Kale V."/>
            <person name="Holt S."/>
            <person name="Cochrane G."/>
            <person name="Meng A."/>
            <person name="Brown T."/>
            <person name="Cohen L."/>
        </authorList>
    </citation>
    <scope>NUCLEOTIDE SEQUENCE</scope>
    <source>
        <strain evidence="3">CCMP2078</strain>
    </source>
</reference>
<dbReference type="EMBL" id="HBEA01009190">
    <property type="protein sequence ID" value="CAD8257573.1"/>
    <property type="molecule type" value="Transcribed_RNA"/>
</dbReference>
<feature type="region of interest" description="Disordered" evidence="1">
    <location>
        <begin position="1"/>
        <end position="49"/>
    </location>
</feature>